<reference evidence="1 2" key="1">
    <citation type="submission" date="2018-03" db="EMBL/GenBank/DDBJ databases">
        <title>Genomic Encyclopedia of Archaeal and Bacterial Type Strains, Phase II (KMG-II): from individual species to whole genera.</title>
        <authorList>
            <person name="Goeker M."/>
        </authorList>
    </citation>
    <scope>NUCLEOTIDE SEQUENCE [LARGE SCALE GENOMIC DNA]</scope>
    <source>
        <strain evidence="1 2">DSM 45601</strain>
    </source>
</reference>
<comment type="caution">
    <text evidence="1">The sequence shown here is derived from an EMBL/GenBank/DDBJ whole genome shotgun (WGS) entry which is preliminary data.</text>
</comment>
<keyword evidence="2" id="KW-1185">Reference proteome</keyword>
<protein>
    <submittedName>
        <fullName evidence="1">Uncharacterized protein</fullName>
    </submittedName>
</protein>
<evidence type="ECO:0000313" key="2">
    <source>
        <dbReference type="Proteomes" id="UP000237846"/>
    </source>
</evidence>
<evidence type="ECO:0000313" key="1">
    <source>
        <dbReference type="EMBL" id="PRX99624.1"/>
    </source>
</evidence>
<proteinExistence type="predicted"/>
<dbReference type="AlphaFoldDB" id="A0A2T0Q752"/>
<dbReference type="Proteomes" id="UP000237846">
    <property type="component" value="Unassembled WGS sequence"/>
</dbReference>
<sequence length="33" mass="3764">MAPGPESFNTIYRPWPAFRYPMYKDGIAGIADM</sequence>
<dbReference type="EMBL" id="PVZC01000003">
    <property type="protein sequence ID" value="PRX99624.1"/>
    <property type="molecule type" value="Genomic_DNA"/>
</dbReference>
<accession>A0A2T0Q752</accession>
<organism evidence="1 2">
    <name type="scientific">Allonocardiopsis opalescens</name>
    <dbReference type="NCBI Taxonomy" id="1144618"/>
    <lineage>
        <taxon>Bacteria</taxon>
        <taxon>Bacillati</taxon>
        <taxon>Actinomycetota</taxon>
        <taxon>Actinomycetes</taxon>
        <taxon>Streptosporangiales</taxon>
        <taxon>Allonocardiopsis</taxon>
    </lineage>
</organism>
<gene>
    <name evidence="1" type="ORF">CLV72_103228</name>
</gene>
<name>A0A2T0Q752_9ACTN</name>